<keyword evidence="2" id="KW-0732">Signal</keyword>
<protein>
    <submittedName>
        <fullName evidence="4">Cupin domain protein</fullName>
    </submittedName>
</protein>
<dbReference type="STRING" id="84531.LA76x_2660"/>
<dbReference type="SUPFAM" id="SSF51182">
    <property type="entry name" value="RmlC-like cupins"/>
    <property type="match status" value="1"/>
</dbReference>
<dbReference type="Proteomes" id="UP000060787">
    <property type="component" value="Chromosome"/>
</dbReference>
<gene>
    <name evidence="4" type="ORF">LA76x_2660</name>
</gene>
<dbReference type="KEGG" id="lab:LA76x_2660"/>
<dbReference type="AlphaFoldDB" id="A0A0S2FBC1"/>
<dbReference type="EMBL" id="CP011129">
    <property type="protein sequence ID" value="ALN80790.1"/>
    <property type="molecule type" value="Genomic_DNA"/>
</dbReference>
<organism evidence="4 5">
    <name type="scientific">Lysobacter antibioticus</name>
    <dbReference type="NCBI Taxonomy" id="84531"/>
    <lineage>
        <taxon>Bacteria</taxon>
        <taxon>Pseudomonadati</taxon>
        <taxon>Pseudomonadota</taxon>
        <taxon>Gammaproteobacteria</taxon>
        <taxon>Lysobacterales</taxon>
        <taxon>Lysobacteraceae</taxon>
        <taxon>Lysobacter</taxon>
    </lineage>
</organism>
<evidence type="ECO:0000313" key="5">
    <source>
        <dbReference type="Proteomes" id="UP000060787"/>
    </source>
</evidence>
<keyword evidence="1" id="KW-0479">Metal-binding</keyword>
<feature type="domain" description="Cupin type-2" evidence="3">
    <location>
        <begin position="90"/>
        <end position="155"/>
    </location>
</feature>
<evidence type="ECO:0000256" key="2">
    <source>
        <dbReference type="SAM" id="SignalP"/>
    </source>
</evidence>
<keyword evidence="5" id="KW-1185">Reference proteome</keyword>
<feature type="signal peptide" evidence="2">
    <location>
        <begin position="1"/>
        <end position="36"/>
    </location>
</feature>
<dbReference type="PANTHER" id="PTHR35848:SF6">
    <property type="entry name" value="CUPIN TYPE-2 DOMAIN-CONTAINING PROTEIN"/>
    <property type="match status" value="1"/>
</dbReference>
<dbReference type="PATRIC" id="fig|84531.8.peg.2673"/>
<dbReference type="GO" id="GO:0046872">
    <property type="term" value="F:metal ion binding"/>
    <property type="evidence" value="ECO:0007669"/>
    <property type="project" value="UniProtKB-KW"/>
</dbReference>
<dbReference type="InterPro" id="IPR014710">
    <property type="entry name" value="RmlC-like_jellyroll"/>
</dbReference>
<dbReference type="Pfam" id="PF07883">
    <property type="entry name" value="Cupin_2"/>
    <property type="match status" value="1"/>
</dbReference>
<evidence type="ECO:0000256" key="1">
    <source>
        <dbReference type="ARBA" id="ARBA00022723"/>
    </source>
</evidence>
<dbReference type="InterPro" id="IPR011051">
    <property type="entry name" value="RmlC_Cupin_sf"/>
</dbReference>
<dbReference type="InterPro" id="IPR013096">
    <property type="entry name" value="Cupin_2"/>
</dbReference>
<accession>A0A0S2FBC1</accession>
<evidence type="ECO:0000313" key="4">
    <source>
        <dbReference type="EMBL" id="ALN80790.1"/>
    </source>
</evidence>
<dbReference type="Gene3D" id="2.60.120.10">
    <property type="entry name" value="Jelly Rolls"/>
    <property type="match status" value="1"/>
</dbReference>
<dbReference type="PANTHER" id="PTHR35848">
    <property type="entry name" value="OXALATE-BINDING PROTEIN"/>
    <property type="match status" value="1"/>
</dbReference>
<reference evidence="4 5" key="1">
    <citation type="journal article" date="2015" name="BMC Genomics">
        <title>Comparative genomics and metabolic profiling of the genus Lysobacter.</title>
        <authorList>
            <person name="de Bruijn I."/>
            <person name="Cheng X."/>
            <person name="de Jager V."/>
            <person name="Exposito R.G."/>
            <person name="Watrous J."/>
            <person name="Patel N."/>
            <person name="Postma J."/>
            <person name="Dorrestein P.C."/>
            <person name="Kobayashi D."/>
            <person name="Raaijmakers J.M."/>
        </authorList>
    </citation>
    <scope>NUCLEOTIDE SEQUENCE [LARGE SCALE GENOMIC DNA]</scope>
    <source>
        <strain evidence="4 5">76</strain>
    </source>
</reference>
<feature type="chain" id="PRO_5006597421" evidence="2">
    <location>
        <begin position="37"/>
        <end position="160"/>
    </location>
</feature>
<proteinExistence type="predicted"/>
<name>A0A0S2FBC1_LYSAN</name>
<sequence>MESSMNLPSIRRCSAVAVAVAVAVAFAAAAIAPAHAAAPSSKPRSDSYVEQARDIAQAQPGPHEGEGHTTAYPFFAQAEGFDLVFRQRSLHPGASIGEHTNDKDEIYYVLSGRGELMLDGHRRQVGPGDAILTRRGSRHGLRQFGDADLTIIVVYRKPAP</sequence>
<dbReference type="InterPro" id="IPR051610">
    <property type="entry name" value="GPI/OXD"/>
</dbReference>
<evidence type="ECO:0000259" key="3">
    <source>
        <dbReference type="Pfam" id="PF07883"/>
    </source>
</evidence>